<dbReference type="EMBL" id="CYKH01000309">
    <property type="protein sequence ID" value="CUF37267.1"/>
    <property type="molecule type" value="Genomic_DNA"/>
</dbReference>
<dbReference type="InterPro" id="IPR058581">
    <property type="entry name" value="TM_HPP"/>
</dbReference>
<evidence type="ECO:0000313" key="4">
    <source>
        <dbReference type="EMBL" id="CUF37267.1"/>
    </source>
</evidence>
<evidence type="ECO:0000259" key="3">
    <source>
        <dbReference type="Pfam" id="PF04982"/>
    </source>
</evidence>
<feature type="transmembrane region" description="Helical" evidence="2">
    <location>
        <begin position="69"/>
        <end position="90"/>
    </location>
</feature>
<dbReference type="PANTHER" id="PTHR33741:SF5">
    <property type="entry name" value="TRANSMEMBRANE PROTEIN DDB_G0269096-RELATED"/>
    <property type="match status" value="1"/>
</dbReference>
<dbReference type="Proteomes" id="UP000051952">
    <property type="component" value="Unassembled WGS sequence"/>
</dbReference>
<evidence type="ECO:0000256" key="2">
    <source>
        <dbReference type="SAM" id="Phobius"/>
    </source>
</evidence>
<feature type="transmembrane region" description="Helical" evidence="2">
    <location>
        <begin position="152"/>
        <end position="172"/>
    </location>
</feature>
<feature type="domain" description="HPP transmembrane region" evidence="3">
    <location>
        <begin position="74"/>
        <end position="233"/>
    </location>
</feature>
<evidence type="ECO:0000313" key="5">
    <source>
        <dbReference type="Proteomes" id="UP000051952"/>
    </source>
</evidence>
<gene>
    <name evidence="4" type="ORF">BSAL_61895</name>
</gene>
<keyword evidence="5" id="KW-1185">Reference proteome</keyword>
<dbReference type="PANTHER" id="PTHR33741">
    <property type="entry name" value="TRANSMEMBRANE PROTEIN DDB_G0269096-RELATED"/>
    <property type="match status" value="1"/>
</dbReference>
<protein>
    <submittedName>
        <fullName evidence="4">Transmembrane protein, putative</fullName>
    </submittedName>
</protein>
<keyword evidence="2" id="KW-1133">Transmembrane helix</keyword>
<feature type="compositionally biased region" description="Polar residues" evidence="1">
    <location>
        <begin position="10"/>
        <end position="27"/>
    </location>
</feature>
<dbReference type="VEuPathDB" id="TriTrypDB:BSAL_61895"/>
<organism evidence="4 5">
    <name type="scientific">Bodo saltans</name>
    <name type="common">Flagellated protozoan</name>
    <dbReference type="NCBI Taxonomy" id="75058"/>
    <lineage>
        <taxon>Eukaryota</taxon>
        <taxon>Discoba</taxon>
        <taxon>Euglenozoa</taxon>
        <taxon>Kinetoplastea</taxon>
        <taxon>Metakinetoplastina</taxon>
        <taxon>Eubodonida</taxon>
        <taxon>Bodonidae</taxon>
        <taxon>Bodo</taxon>
    </lineage>
</organism>
<reference evidence="5" key="1">
    <citation type="submission" date="2015-09" db="EMBL/GenBank/DDBJ databases">
        <authorList>
            <consortium name="Pathogen Informatics"/>
        </authorList>
    </citation>
    <scope>NUCLEOTIDE SEQUENCE [LARGE SCALE GENOMIC DNA]</scope>
    <source>
        <strain evidence="5">Lake Konstanz</strain>
    </source>
</reference>
<dbReference type="OrthoDB" id="2016548at2759"/>
<keyword evidence="2" id="KW-0472">Membrane</keyword>
<proteinExistence type="predicted"/>
<name>A0A0S4IRR3_BODSA</name>
<feature type="region of interest" description="Disordered" evidence="1">
    <location>
        <begin position="1"/>
        <end position="32"/>
    </location>
</feature>
<feature type="transmembrane region" description="Helical" evidence="2">
    <location>
        <begin position="121"/>
        <end position="140"/>
    </location>
</feature>
<dbReference type="Pfam" id="PF04982">
    <property type="entry name" value="TM_HPP"/>
    <property type="match status" value="1"/>
</dbReference>
<sequence>MAQVFEGGDVTQSSLENKAGDPSSSEQAVEGDGLRSSPLRIWWSEYVVRLRGEGKAAPPFRPTPSWDPVVAMLLSLCCFFVPVVAQYWGYVKHGVKLTAIISAFGATSAMVFGATQQPGSQPRAVVLGFLFGGFYGVSMNNIFRRTTEHTDIAMGLGAALAVACALTTMKVFSVTHPPGCSAAIVSANMVAYNQQFHDDGYMFLVTPLLLSAFVFVLFAWLGSNAVPWRKHYPTAW</sequence>
<feature type="transmembrane region" description="Helical" evidence="2">
    <location>
        <begin position="201"/>
        <end position="221"/>
    </location>
</feature>
<keyword evidence="2 4" id="KW-0812">Transmembrane</keyword>
<dbReference type="InterPro" id="IPR007065">
    <property type="entry name" value="HPP"/>
</dbReference>
<dbReference type="AlphaFoldDB" id="A0A0S4IRR3"/>
<feature type="transmembrane region" description="Helical" evidence="2">
    <location>
        <begin position="97"/>
        <end position="115"/>
    </location>
</feature>
<evidence type="ECO:0000256" key="1">
    <source>
        <dbReference type="SAM" id="MobiDB-lite"/>
    </source>
</evidence>
<accession>A0A0S4IRR3</accession>